<dbReference type="RefSeq" id="WP_168035752.1">
    <property type="nucleotide sequence ID" value="NZ_JAATJH010000001.1"/>
</dbReference>
<evidence type="ECO:0000259" key="1">
    <source>
        <dbReference type="PROSITE" id="PS51502"/>
    </source>
</evidence>
<reference evidence="2 3" key="1">
    <citation type="submission" date="2020-03" db="EMBL/GenBank/DDBJ databases">
        <title>Genomic Encyclopedia of Type Strains, Phase IV (KMG-IV): sequencing the most valuable type-strain genomes for metagenomic binning, comparative biology and taxonomic classification.</title>
        <authorList>
            <person name="Goeker M."/>
        </authorList>
    </citation>
    <scope>NUCLEOTIDE SEQUENCE [LARGE SCALE GENOMIC DNA]</scope>
    <source>
        <strain evidence="2 3">DSM 105096</strain>
    </source>
</reference>
<sequence length="106" mass="11728">MTEPPTSMIHTVYFWLDRQLTSAEVTNFVTGAKALGAAPTVQSFFGGGPADTKQRDVTDHSFDYSIHLHFASVADHEAYQVDPVHLKFVAEQAHKFATVKVYDSKA</sequence>
<dbReference type="InterPro" id="IPR013097">
    <property type="entry name" value="Dabb"/>
</dbReference>
<name>A0ABX0X6V6_9BACT</name>
<organism evidence="2 3">
    <name type="scientific">Neolewinella antarctica</name>
    <dbReference type="NCBI Taxonomy" id="442734"/>
    <lineage>
        <taxon>Bacteria</taxon>
        <taxon>Pseudomonadati</taxon>
        <taxon>Bacteroidota</taxon>
        <taxon>Saprospiria</taxon>
        <taxon>Saprospirales</taxon>
        <taxon>Lewinellaceae</taxon>
        <taxon>Neolewinella</taxon>
    </lineage>
</organism>
<protein>
    <recommendedName>
        <fullName evidence="1">Stress-response A/B barrel domain-containing protein</fullName>
    </recommendedName>
</protein>
<feature type="domain" description="Stress-response A/B barrel" evidence="1">
    <location>
        <begin position="8"/>
        <end position="104"/>
    </location>
</feature>
<dbReference type="Gene3D" id="3.30.70.100">
    <property type="match status" value="1"/>
</dbReference>
<dbReference type="PROSITE" id="PS51502">
    <property type="entry name" value="S_R_A_B_BARREL"/>
    <property type="match status" value="1"/>
</dbReference>
<dbReference type="Pfam" id="PF07876">
    <property type="entry name" value="Dabb"/>
    <property type="match status" value="1"/>
</dbReference>
<proteinExistence type="predicted"/>
<keyword evidence="3" id="KW-1185">Reference proteome</keyword>
<dbReference type="EMBL" id="JAATJH010000001">
    <property type="protein sequence ID" value="NJC24969.1"/>
    <property type="molecule type" value="Genomic_DNA"/>
</dbReference>
<gene>
    <name evidence="2" type="ORF">GGR27_000450</name>
</gene>
<evidence type="ECO:0000313" key="2">
    <source>
        <dbReference type="EMBL" id="NJC24969.1"/>
    </source>
</evidence>
<dbReference type="InterPro" id="IPR011008">
    <property type="entry name" value="Dimeric_a/b-barrel"/>
</dbReference>
<dbReference type="Proteomes" id="UP000770785">
    <property type="component" value="Unassembled WGS sequence"/>
</dbReference>
<comment type="caution">
    <text evidence="2">The sequence shown here is derived from an EMBL/GenBank/DDBJ whole genome shotgun (WGS) entry which is preliminary data.</text>
</comment>
<dbReference type="SMART" id="SM00886">
    <property type="entry name" value="Dabb"/>
    <property type="match status" value="1"/>
</dbReference>
<dbReference type="SUPFAM" id="SSF54909">
    <property type="entry name" value="Dimeric alpha+beta barrel"/>
    <property type="match status" value="1"/>
</dbReference>
<accession>A0ABX0X6V6</accession>
<evidence type="ECO:0000313" key="3">
    <source>
        <dbReference type="Proteomes" id="UP000770785"/>
    </source>
</evidence>